<reference evidence="1 2" key="1">
    <citation type="submission" date="2017-11" db="EMBL/GenBank/DDBJ databases">
        <authorList>
            <person name="Kracher B."/>
        </authorList>
    </citation>
    <scope>NUCLEOTIDE SEQUENCE [LARGE SCALE GENOMIC DNA]</scope>
    <source>
        <strain evidence="1 2">RACE1</strain>
    </source>
</reference>
<accession>A0A383UUQ3</accession>
<organism evidence="1 2">
    <name type="scientific">Blumeria hordei</name>
    <name type="common">Barley powdery mildew</name>
    <name type="synonym">Blumeria graminis f. sp. hordei</name>
    <dbReference type="NCBI Taxonomy" id="2867405"/>
    <lineage>
        <taxon>Eukaryota</taxon>
        <taxon>Fungi</taxon>
        <taxon>Dikarya</taxon>
        <taxon>Ascomycota</taxon>
        <taxon>Pezizomycotina</taxon>
        <taxon>Leotiomycetes</taxon>
        <taxon>Erysiphales</taxon>
        <taxon>Erysiphaceae</taxon>
        <taxon>Blumeria</taxon>
    </lineage>
</organism>
<name>A0A383UUQ3_BLUHO</name>
<dbReference type="Proteomes" id="UP000275772">
    <property type="component" value="Unassembled WGS sequence"/>
</dbReference>
<dbReference type="VEuPathDB" id="FungiDB:BLGHR1_14846"/>
<proteinExistence type="predicted"/>
<evidence type="ECO:0000313" key="2">
    <source>
        <dbReference type="Proteomes" id="UP000275772"/>
    </source>
</evidence>
<dbReference type="EMBL" id="UNSH01000062">
    <property type="protein sequence ID" value="SZF04051.1"/>
    <property type="molecule type" value="Genomic_DNA"/>
</dbReference>
<sequence>MVGLELETVVFRNIASQRHLNHLAEVPQTSLRSHQRNILCAIKSSPETVFSLKF</sequence>
<dbReference type="AlphaFoldDB" id="A0A383UUQ3"/>
<protein>
    <submittedName>
        <fullName evidence="1">Uncharacterized protein</fullName>
    </submittedName>
</protein>
<gene>
    <name evidence="1" type="ORF">BLGHR1_14846</name>
</gene>
<evidence type="ECO:0000313" key="1">
    <source>
        <dbReference type="EMBL" id="SZF04051.1"/>
    </source>
</evidence>